<evidence type="ECO:0000313" key="2">
    <source>
        <dbReference type="Proteomes" id="UP000094580"/>
    </source>
</evidence>
<gene>
    <name evidence="1" type="ORF">BED47_17970</name>
</gene>
<reference evidence="1 2" key="1">
    <citation type="submission" date="2016-07" db="EMBL/GenBank/DDBJ databases">
        <authorList>
            <person name="Townsley L."/>
            <person name="Shank E.A."/>
        </authorList>
    </citation>
    <scope>NUCLEOTIDE SEQUENCE [LARGE SCALE GENOMIC DNA]</scope>
    <source>
        <strain evidence="1 2">CH01</strain>
    </source>
</reference>
<dbReference type="RefSeq" id="WP_069033002.1">
    <property type="nucleotide sequence ID" value="NZ_MDKC01000005.1"/>
</dbReference>
<evidence type="ECO:0000313" key="1">
    <source>
        <dbReference type="EMBL" id="ODG92804.1"/>
    </source>
</evidence>
<dbReference type="EMBL" id="MDKC01000005">
    <property type="protein sequence ID" value="ODG92804.1"/>
    <property type="molecule type" value="Genomic_DNA"/>
</dbReference>
<comment type="caution">
    <text evidence="1">The sequence shown here is derived from an EMBL/GenBank/DDBJ whole genome shotgun (WGS) entry which is preliminary data.</text>
</comment>
<keyword evidence="2" id="KW-1185">Reference proteome</keyword>
<accession>A0ABX2ZWK6</accession>
<sequence length="65" mass="7658">MYNQGQGQMTPFQWQQLQQQQQYQMQQQQMQQQMNQANYNPYYQGAPAGYVKKSGCGCGSRTTRR</sequence>
<dbReference type="Proteomes" id="UP000094580">
    <property type="component" value="Unassembled WGS sequence"/>
</dbReference>
<proteinExistence type="predicted"/>
<name>A0ABX2ZWK6_9BACI</name>
<organism evidence="1 2">
    <name type="scientific">Gottfriedia luciferensis</name>
    <dbReference type="NCBI Taxonomy" id="178774"/>
    <lineage>
        <taxon>Bacteria</taxon>
        <taxon>Bacillati</taxon>
        <taxon>Bacillota</taxon>
        <taxon>Bacilli</taxon>
        <taxon>Bacillales</taxon>
        <taxon>Bacillaceae</taxon>
        <taxon>Gottfriedia</taxon>
    </lineage>
</organism>
<protein>
    <recommendedName>
        <fullName evidence="3">Cytochrome C oxidase subunit III</fullName>
    </recommendedName>
</protein>
<evidence type="ECO:0008006" key="3">
    <source>
        <dbReference type="Google" id="ProtNLM"/>
    </source>
</evidence>